<dbReference type="Proteomes" id="UP000281549">
    <property type="component" value="Unassembled WGS sequence"/>
</dbReference>
<sequence length="323" mass="37229">MKFQFGVVLGSSLVIVSLLLISSDTKFKRKKKKRLEKQLRLPGLLNLSNACFLNSILQSLSSCSNLISYLVYYNNKAKILGNDCKLHFSLWTLLVNLNRNERRILDASLLIKDITGSFGQLEQQDAHEFLQLFLNLLLRYDFKASRMQKGMKLLNYSSFAHIDTTEEVFSLEKEDLQSYWYGSLPFVGSLCTRNDINLSLFSVTTITLPINSTSRTFCLEDLLSRHFNESEFINDFICPYCTVRNALDSLKRKISNTKDKMHHVTDKRSLWENKLTEYQKLAKSLGCCLSSRNNMKESLDSLNSGFSSVRRHAELRTELIKVR</sequence>
<keyword evidence="1" id="KW-1133">Transmembrane helix</keyword>
<dbReference type="EMBL" id="ML005096">
    <property type="protein sequence ID" value="RKP20216.1"/>
    <property type="molecule type" value="Genomic_DNA"/>
</dbReference>
<evidence type="ECO:0000259" key="2">
    <source>
        <dbReference type="PROSITE" id="PS50235"/>
    </source>
</evidence>
<name>A0A4P9YKS4_ROZAC</name>
<evidence type="ECO:0000313" key="4">
    <source>
        <dbReference type="Proteomes" id="UP000281549"/>
    </source>
</evidence>
<dbReference type="InterPro" id="IPR001394">
    <property type="entry name" value="Peptidase_C19_UCH"/>
</dbReference>
<dbReference type="PROSITE" id="PS50235">
    <property type="entry name" value="USP_3"/>
    <property type="match status" value="1"/>
</dbReference>
<dbReference type="InterPro" id="IPR028889">
    <property type="entry name" value="USP"/>
</dbReference>
<feature type="domain" description="USP" evidence="2">
    <location>
        <begin position="42"/>
        <end position="323"/>
    </location>
</feature>
<evidence type="ECO:0000313" key="3">
    <source>
        <dbReference type="EMBL" id="RKP20216.1"/>
    </source>
</evidence>
<accession>A0A4P9YKS4</accession>
<dbReference type="AlphaFoldDB" id="A0A4P9YKS4"/>
<proteinExistence type="predicted"/>
<dbReference type="Gene3D" id="3.90.70.10">
    <property type="entry name" value="Cysteine proteinases"/>
    <property type="match status" value="1"/>
</dbReference>
<dbReference type="InterPro" id="IPR050164">
    <property type="entry name" value="Peptidase_C19"/>
</dbReference>
<reference evidence="4" key="1">
    <citation type="journal article" date="2018" name="Nat. Microbiol.">
        <title>Leveraging single-cell genomics to expand the fungal tree of life.</title>
        <authorList>
            <person name="Ahrendt S.R."/>
            <person name="Quandt C.A."/>
            <person name="Ciobanu D."/>
            <person name="Clum A."/>
            <person name="Salamov A."/>
            <person name="Andreopoulos B."/>
            <person name="Cheng J.F."/>
            <person name="Woyke T."/>
            <person name="Pelin A."/>
            <person name="Henrissat B."/>
            <person name="Reynolds N.K."/>
            <person name="Benny G.L."/>
            <person name="Smith M.E."/>
            <person name="James T.Y."/>
            <person name="Grigoriev I.V."/>
        </authorList>
    </citation>
    <scope>NUCLEOTIDE SEQUENCE [LARGE SCALE GENOMIC DNA]</scope>
    <source>
        <strain evidence="4">CSF55</strain>
    </source>
</reference>
<gene>
    <name evidence="3" type="ORF">ROZALSC1DRAFT_28279</name>
</gene>
<organism evidence="3 4">
    <name type="scientific">Rozella allomycis (strain CSF55)</name>
    <dbReference type="NCBI Taxonomy" id="988480"/>
    <lineage>
        <taxon>Eukaryota</taxon>
        <taxon>Fungi</taxon>
        <taxon>Fungi incertae sedis</taxon>
        <taxon>Cryptomycota</taxon>
        <taxon>Cryptomycota incertae sedis</taxon>
        <taxon>Rozella</taxon>
    </lineage>
</organism>
<keyword evidence="1" id="KW-0472">Membrane</keyword>
<dbReference type="Pfam" id="PF00443">
    <property type="entry name" value="UCH"/>
    <property type="match status" value="1"/>
</dbReference>
<dbReference type="PANTHER" id="PTHR24006">
    <property type="entry name" value="UBIQUITIN CARBOXYL-TERMINAL HYDROLASE"/>
    <property type="match status" value="1"/>
</dbReference>
<dbReference type="SUPFAM" id="SSF54001">
    <property type="entry name" value="Cysteine proteinases"/>
    <property type="match status" value="1"/>
</dbReference>
<protein>
    <submittedName>
        <fullName evidence="3">Cysteine proteinase</fullName>
    </submittedName>
</protein>
<dbReference type="GO" id="GO:0005829">
    <property type="term" value="C:cytosol"/>
    <property type="evidence" value="ECO:0007669"/>
    <property type="project" value="TreeGrafter"/>
</dbReference>
<evidence type="ECO:0000256" key="1">
    <source>
        <dbReference type="SAM" id="Phobius"/>
    </source>
</evidence>
<feature type="transmembrane region" description="Helical" evidence="1">
    <location>
        <begin position="6"/>
        <end position="23"/>
    </location>
</feature>
<dbReference type="GO" id="GO:0005634">
    <property type="term" value="C:nucleus"/>
    <property type="evidence" value="ECO:0007669"/>
    <property type="project" value="TreeGrafter"/>
</dbReference>
<keyword evidence="1" id="KW-0812">Transmembrane</keyword>
<dbReference type="InterPro" id="IPR038765">
    <property type="entry name" value="Papain-like_cys_pep_sf"/>
</dbReference>
<dbReference type="GO" id="GO:0004843">
    <property type="term" value="F:cysteine-type deubiquitinase activity"/>
    <property type="evidence" value="ECO:0007669"/>
    <property type="project" value="InterPro"/>
</dbReference>
<dbReference type="GO" id="GO:0016579">
    <property type="term" value="P:protein deubiquitination"/>
    <property type="evidence" value="ECO:0007669"/>
    <property type="project" value="InterPro"/>
</dbReference>